<evidence type="ECO:0000256" key="1">
    <source>
        <dbReference type="SAM" id="MobiDB-lite"/>
    </source>
</evidence>
<protein>
    <submittedName>
        <fullName evidence="2">Uncharacterized protein</fullName>
    </submittedName>
</protein>
<gene>
    <name evidence="2" type="ORF">NDU88_000879</name>
</gene>
<keyword evidence="3" id="KW-1185">Reference proteome</keyword>
<organism evidence="2 3">
    <name type="scientific">Pleurodeles waltl</name>
    <name type="common">Iberian ribbed newt</name>
    <dbReference type="NCBI Taxonomy" id="8319"/>
    <lineage>
        <taxon>Eukaryota</taxon>
        <taxon>Metazoa</taxon>
        <taxon>Chordata</taxon>
        <taxon>Craniata</taxon>
        <taxon>Vertebrata</taxon>
        <taxon>Euteleostomi</taxon>
        <taxon>Amphibia</taxon>
        <taxon>Batrachia</taxon>
        <taxon>Caudata</taxon>
        <taxon>Salamandroidea</taxon>
        <taxon>Salamandridae</taxon>
        <taxon>Pleurodelinae</taxon>
        <taxon>Pleurodeles</taxon>
    </lineage>
</organism>
<dbReference type="Proteomes" id="UP001066276">
    <property type="component" value="Chromosome 2_1"/>
</dbReference>
<evidence type="ECO:0000313" key="3">
    <source>
        <dbReference type="Proteomes" id="UP001066276"/>
    </source>
</evidence>
<feature type="region of interest" description="Disordered" evidence="1">
    <location>
        <begin position="94"/>
        <end position="119"/>
    </location>
</feature>
<dbReference type="AlphaFoldDB" id="A0AAV7V7X4"/>
<name>A0AAV7V7X4_PLEWA</name>
<accession>A0AAV7V7X4</accession>
<reference evidence="2" key="1">
    <citation type="journal article" date="2022" name="bioRxiv">
        <title>Sequencing and chromosome-scale assembly of the giantPleurodeles waltlgenome.</title>
        <authorList>
            <person name="Brown T."/>
            <person name="Elewa A."/>
            <person name="Iarovenko S."/>
            <person name="Subramanian E."/>
            <person name="Araus A.J."/>
            <person name="Petzold A."/>
            <person name="Susuki M."/>
            <person name="Suzuki K.-i.T."/>
            <person name="Hayashi T."/>
            <person name="Toyoda A."/>
            <person name="Oliveira C."/>
            <person name="Osipova E."/>
            <person name="Leigh N.D."/>
            <person name="Simon A."/>
            <person name="Yun M.H."/>
        </authorList>
    </citation>
    <scope>NUCLEOTIDE SEQUENCE</scope>
    <source>
        <strain evidence="2">20211129_DDA</strain>
        <tissue evidence="2">Liver</tissue>
    </source>
</reference>
<sequence>MLRLWSVVDVGGTAVWETTSPGPPAGQLTPPANNGRLQRWCAQKLQRCPPSAVTKATLRRSGESWRWDQVGPCAEGEHRGGERLRYLVIPGAQPIPELPSHTRRPSSCPLTVGGQSGPH</sequence>
<evidence type="ECO:0000313" key="2">
    <source>
        <dbReference type="EMBL" id="KAJ1197016.1"/>
    </source>
</evidence>
<comment type="caution">
    <text evidence="2">The sequence shown here is derived from an EMBL/GenBank/DDBJ whole genome shotgun (WGS) entry which is preliminary data.</text>
</comment>
<proteinExistence type="predicted"/>
<dbReference type="EMBL" id="JANPWB010000003">
    <property type="protein sequence ID" value="KAJ1197016.1"/>
    <property type="molecule type" value="Genomic_DNA"/>
</dbReference>